<dbReference type="SUPFAM" id="SSF55455">
    <property type="entry name" value="SRF-like"/>
    <property type="match status" value="1"/>
</dbReference>
<dbReference type="GO" id="GO:0000978">
    <property type="term" value="F:RNA polymerase II cis-regulatory region sequence-specific DNA binding"/>
    <property type="evidence" value="ECO:0000318"/>
    <property type="project" value="GO_Central"/>
</dbReference>
<evidence type="ECO:0000256" key="1">
    <source>
        <dbReference type="ARBA" id="ARBA00004123"/>
    </source>
</evidence>
<dbReference type="PROSITE" id="PS00350">
    <property type="entry name" value="MADS_BOX_1"/>
    <property type="match status" value="1"/>
</dbReference>
<keyword evidence="8" id="KW-1133">Transmembrane helix</keyword>
<evidence type="ECO:0000256" key="6">
    <source>
        <dbReference type="SAM" id="Coils"/>
    </source>
</evidence>
<comment type="subcellular location">
    <subcellularLocation>
        <location evidence="1">Nucleus</location>
    </subcellularLocation>
</comment>
<keyword evidence="8" id="KW-0812">Transmembrane</keyword>
<evidence type="ECO:0000256" key="8">
    <source>
        <dbReference type="SAM" id="Phobius"/>
    </source>
</evidence>
<dbReference type="SMR" id="A0A059A5K1"/>
<keyword evidence="6" id="KW-0175">Coiled coil</keyword>
<dbReference type="GO" id="GO:0005634">
    <property type="term" value="C:nucleus"/>
    <property type="evidence" value="ECO:0007669"/>
    <property type="project" value="UniProtKB-SubCell"/>
</dbReference>
<organism evidence="11">
    <name type="scientific">Eucalyptus grandis</name>
    <name type="common">Flooded gum</name>
    <dbReference type="NCBI Taxonomy" id="71139"/>
    <lineage>
        <taxon>Eukaryota</taxon>
        <taxon>Viridiplantae</taxon>
        <taxon>Streptophyta</taxon>
        <taxon>Embryophyta</taxon>
        <taxon>Tracheophyta</taxon>
        <taxon>Spermatophyta</taxon>
        <taxon>Magnoliopsida</taxon>
        <taxon>eudicotyledons</taxon>
        <taxon>Gunneridae</taxon>
        <taxon>Pentapetalae</taxon>
        <taxon>rosids</taxon>
        <taxon>malvids</taxon>
        <taxon>Myrtales</taxon>
        <taxon>Myrtaceae</taxon>
        <taxon>Myrtoideae</taxon>
        <taxon>Eucalypteae</taxon>
        <taxon>Eucalyptus</taxon>
    </lineage>
</organism>
<evidence type="ECO:0000256" key="4">
    <source>
        <dbReference type="ARBA" id="ARBA00023163"/>
    </source>
</evidence>
<dbReference type="InterPro" id="IPR002100">
    <property type="entry name" value="TF_MADSbox"/>
</dbReference>
<keyword evidence="5" id="KW-0539">Nucleus</keyword>
<dbReference type="CDD" id="cd00265">
    <property type="entry name" value="MADS_MEF2_like"/>
    <property type="match status" value="1"/>
</dbReference>
<gene>
    <name evidence="11" type="ORF">EUGRSUZ_K02711</name>
</gene>
<dbReference type="InterPro" id="IPR050142">
    <property type="entry name" value="MADS-box/MEF2_TF"/>
</dbReference>
<keyword evidence="2" id="KW-0805">Transcription regulation</keyword>
<dbReference type="eggNOG" id="KOG0014">
    <property type="taxonomic scope" value="Eukaryota"/>
</dbReference>
<dbReference type="EMBL" id="KK198763">
    <property type="protein sequence ID" value="KCW49108.1"/>
    <property type="molecule type" value="Genomic_DNA"/>
</dbReference>
<dbReference type="PROSITE" id="PS50066">
    <property type="entry name" value="MADS_BOX_2"/>
    <property type="match status" value="1"/>
</dbReference>
<evidence type="ECO:0000259" key="10">
    <source>
        <dbReference type="PROSITE" id="PS51297"/>
    </source>
</evidence>
<name>A0A059A5K1_EUCGR</name>
<protein>
    <submittedName>
        <fullName evidence="11">Uncharacterized protein</fullName>
    </submittedName>
</protein>
<accession>A0A059A5K1</accession>
<evidence type="ECO:0000313" key="11">
    <source>
        <dbReference type="EMBL" id="KCW49108.1"/>
    </source>
</evidence>
<feature type="transmembrane region" description="Helical" evidence="8">
    <location>
        <begin position="31"/>
        <end position="51"/>
    </location>
</feature>
<dbReference type="InterPro" id="IPR033896">
    <property type="entry name" value="MEF2-like_N"/>
</dbReference>
<dbReference type="GO" id="GO:0045944">
    <property type="term" value="P:positive regulation of transcription by RNA polymerase II"/>
    <property type="evidence" value="ECO:0007669"/>
    <property type="project" value="InterPro"/>
</dbReference>
<sequence>MPSNAPTSYAFMHIAAAPDFIYMCNRNGSSFLPYSPACIGTLFFFLPIRFHLAIPIQRKKTNIDLKLSFFVVGLVWFFGFQDPIESKRMGRGKVELKRIEKASSRQVTFSKRRNGLFKKAFELSVLCDAEIALLVFSSSGKCYQFASHDMDRTIVKYRDELGLPQSSQNQGCRSAEFWRAEIHELTRGIETMEAQLKHLCGEDLSMLGVKELRQLERQLKTGVERVRSKKRRIISEGVNLLKRNLRVLQEENARLLKTVKFQEMHSVNIRPGAFVDRSFNPDQRVPEDGSSSMVNGGH</sequence>
<reference evidence="11" key="1">
    <citation type="submission" date="2013-07" db="EMBL/GenBank/DDBJ databases">
        <title>The genome of Eucalyptus grandis.</title>
        <authorList>
            <person name="Schmutz J."/>
            <person name="Hayes R."/>
            <person name="Myburg A."/>
            <person name="Tuskan G."/>
            <person name="Grattapaglia D."/>
            <person name="Rokhsar D.S."/>
        </authorList>
    </citation>
    <scope>NUCLEOTIDE SEQUENCE</scope>
    <source>
        <tissue evidence="11">Leaf extractions</tissue>
    </source>
</reference>
<dbReference type="InParanoid" id="A0A059A5K1"/>
<dbReference type="PRINTS" id="PR00404">
    <property type="entry name" value="MADSDOMAIN"/>
</dbReference>
<dbReference type="InterPro" id="IPR002487">
    <property type="entry name" value="TF_Kbox"/>
</dbReference>
<keyword evidence="8" id="KW-0472">Membrane</keyword>
<dbReference type="Pfam" id="PF01486">
    <property type="entry name" value="K-box"/>
    <property type="match status" value="1"/>
</dbReference>
<dbReference type="InterPro" id="IPR036879">
    <property type="entry name" value="TF_MADSbox_sf"/>
</dbReference>
<proteinExistence type="predicted"/>
<evidence type="ECO:0000256" key="3">
    <source>
        <dbReference type="ARBA" id="ARBA00023125"/>
    </source>
</evidence>
<keyword evidence="3" id="KW-0238">DNA-binding</keyword>
<dbReference type="GO" id="GO:0046983">
    <property type="term" value="F:protein dimerization activity"/>
    <property type="evidence" value="ECO:0007669"/>
    <property type="project" value="InterPro"/>
</dbReference>
<evidence type="ECO:0000256" key="5">
    <source>
        <dbReference type="ARBA" id="ARBA00023242"/>
    </source>
</evidence>
<feature type="domain" description="K-box" evidence="10">
    <location>
        <begin position="175"/>
        <end position="267"/>
    </location>
</feature>
<dbReference type="PROSITE" id="PS51297">
    <property type="entry name" value="K_BOX"/>
    <property type="match status" value="1"/>
</dbReference>
<evidence type="ECO:0000259" key="9">
    <source>
        <dbReference type="PROSITE" id="PS50066"/>
    </source>
</evidence>
<keyword evidence="4" id="KW-0804">Transcription</keyword>
<feature type="compositionally biased region" description="Polar residues" evidence="7">
    <location>
        <begin position="289"/>
        <end position="298"/>
    </location>
</feature>
<dbReference type="Gene3D" id="3.40.1810.10">
    <property type="entry name" value="Transcription factor, MADS-box"/>
    <property type="match status" value="1"/>
</dbReference>
<dbReference type="PANTHER" id="PTHR48019">
    <property type="entry name" value="SERUM RESPONSE FACTOR HOMOLOG"/>
    <property type="match status" value="1"/>
</dbReference>
<dbReference type="GO" id="GO:0000981">
    <property type="term" value="F:DNA-binding transcription factor activity, RNA polymerase II-specific"/>
    <property type="evidence" value="ECO:0000318"/>
    <property type="project" value="GO_Central"/>
</dbReference>
<evidence type="ECO:0000256" key="7">
    <source>
        <dbReference type="SAM" id="MobiDB-lite"/>
    </source>
</evidence>
<feature type="region of interest" description="Disordered" evidence="7">
    <location>
        <begin position="278"/>
        <end position="298"/>
    </location>
</feature>
<dbReference type="Gramene" id="KCW49108">
    <property type="protein sequence ID" value="KCW49108"/>
    <property type="gene ID" value="EUGRSUZ_K02711"/>
</dbReference>
<feature type="domain" description="MADS-box" evidence="9">
    <location>
        <begin position="89"/>
        <end position="149"/>
    </location>
</feature>
<dbReference type="SMART" id="SM00432">
    <property type="entry name" value="MADS"/>
    <property type="match status" value="1"/>
</dbReference>
<evidence type="ECO:0000256" key="2">
    <source>
        <dbReference type="ARBA" id="ARBA00023015"/>
    </source>
</evidence>
<feature type="transmembrane region" description="Helical" evidence="8">
    <location>
        <begin position="63"/>
        <end position="80"/>
    </location>
</feature>
<dbReference type="Pfam" id="PF00319">
    <property type="entry name" value="SRF-TF"/>
    <property type="match status" value="1"/>
</dbReference>
<dbReference type="GO" id="GO:0006357">
    <property type="term" value="P:regulation of transcription by RNA polymerase II"/>
    <property type="evidence" value="ECO:0000318"/>
    <property type="project" value="GO_Central"/>
</dbReference>
<feature type="coiled-coil region" evidence="6">
    <location>
        <begin position="175"/>
        <end position="258"/>
    </location>
</feature>
<dbReference type="AlphaFoldDB" id="A0A059A5K1"/>